<organism evidence="2 3">
    <name type="scientific">Canavalia gladiata</name>
    <name type="common">Sword bean</name>
    <name type="synonym">Dolichos gladiatus</name>
    <dbReference type="NCBI Taxonomy" id="3824"/>
    <lineage>
        <taxon>Eukaryota</taxon>
        <taxon>Viridiplantae</taxon>
        <taxon>Streptophyta</taxon>
        <taxon>Embryophyta</taxon>
        <taxon>Tracheophyta</taxon>
        <taxon>Spermatophyta</taxon>
        <taxon>Magnoliopsida</taxon>
        <taxon>eudicotyledons</taxon>
        <taxon>Gunneridae</taxon>
        <taxon>Pentapetalae</taxon>
        <taxon>rosids</taxon>
        <taxon>fabids</taxon>
        <taxon>Fabales</taxon>
        <taxon>Fabaceae</taxon>
        <taxon>Papilionoideae</taxon>
        <taxon>50 kb inversion clade</taxon>
        <taxon>NPAAA clade</taxon>
        <taxon>indigoferoid/millettioid clade</taxon>
        <taxon>Phaseoleae</taxon>
        <taxon>Canavalia</taxon>
    </lineage>
</organism>
<evidence type="ECO:0000313" key="3">
    <source>
        <dbReference type="Proteomes" id="UP001367508"/>
    </source>
</evidence>
<reference evidence="2 3" key="1">
    <citation type="submission" date="2024-01" db="EMBL/GenBank/DDBJ databases">
        <title>The genomes of 5 underutilized Papilionoideae crops provide insights into root nodulation and disease resistanc.</title>
        <authorList>
            <person name="Jiang F."/>
        </authorList>
    </citation>
    <scope>NUCLEOTIDE SEQUENCE [LARGE SCALE GENOMIC DNA]</scope>
    <source>
        <strain evidence="2">LVBAO_FW01</strain>
        <tissue evidence="2">Leaves</tissue>
    </source>
</reference>
<name>A0AAN9MPT0_CANGL</name>
<comment type="caution">
    <text evidence="2">The sequence shown here is derived from an EMBL/GenBank/DDBJ whole genome shotgun (WGS) entry which is preliminary data.</text>
</comment>
<dbReference type="Proteomes" id="UP001367508">
    <property type="component" value="Unassembled WGS sequence"/>
</dbReference>
<proteinExistence type="predicted"/>
<feature type="region of interest" description="Disordered" evidence="1">
    <location>
        <begin position="1"/>
        <end position="79"/>
    </location>
</feature>
<dbReference type="AlphaFoldDB" id="A0AAN9MPT0"/>
<evidence type="ECO:0000256" key="1">
    <source>
        <dbReference type="SAM" id="MobiDB-lite"/>
    </source>
</evidence>
<feature type="compositionally biased region" description="Basic residues" evidence="1">
    <location>
        <begin position="56"/>
        <end position="69"/>
    </location>
</feature>
<feature type="compositionally biased region" description="Polar residues" evidence="1">
    <location>
        <begin position="1"/>
        <end position="12"/>
    </location>
</feature>
<evidence type="ECO:0000313" key="2">
    <source>
        <dbReference type="EMBL" id="KAK7358705.1"/>
    </source>
</evidence>
<protein>
    <submittedName>
        <fullName evidence="2">Uncharacterized protein</fullName>
    </submittedName>
</protein>
<accession>A0AAN9MPT0</accession>
<dbReference type="EMBL" id="JAYMYQ010000001">
    <property type="protein sequence ID" value="KAK7358705.1"/>
    <property type="molecule type" value="Genomic_DNA"/>
</dbReference>
<feature type="compositionally biased region" description="Basic and acidic residues" evidence="1">
    <location>
        <begin position="70"/>
        <end position="79"/>
    </location>
</feature>
<gene>
    <name evidence="2" type="ORF">VNO77_00643</name>
</gene>
<sequence length="79" mass="8633">MGATSAVQSSQLCGALPPGASSQPVVAGGKLRPQPENAVLLVPQNHLSAERERERERKRKKKERGRARERKRECVCVTG</sequence>
<keyword evidence="3" id="KW-1185">Reference proteome</keyword>